<proteinExistence type="predicted"/>
<dbReference type="PANTHER" id="PTHR12110">
    <property type="entry name" value="HYDROXYPYRUVATE ISOMERASE"/>
    <property type="match status" value="1"/>
</dbReference>
<dbReference type="InterPro" id="IPR013022">
    <property type="entry name" value="Xyl_isomerase-like_TIM-brl"/>
</dbReference>
<dbReference type="Proteomes" id="UP000198741">
    <property type="component" value="Chromosome I"/>
</dbReference>
<dbReference type="PANTHER" id="PTHR12110:SF41">
    <property type="entry name" value="INOSOSE DEHYDRATASE"/>
    <property type="match status" value="1"/>
</dbReference>
<keyword evidence="2" id="KW-0413">Isomerase</keyword>
<protein>
    <submittedName>
        <fullName evidence="2">Sugar phosphate isomerase/epimerase</fullName>
    </submittedName>
</protein>
<evidence type="ECO:0000313" key="3">
    <source>
        <dbReference type="Proteomes" id="UP000198741"/>
    </source>
</evidence>
<dbReference type="OrthoDB" id="5182842at2"/>
<evidence type="ECO:0000259" key="1">
    <source>
        <dbReference type="Pfam" id="PF01261"/>
    </source>
</evidence>
<sequence length="250" mass="26263">MATLPALSVQLYSVRTHLAEDLPGSLARLAAIGLTQVEPYDLLTDPAGLRKALDDNGLTAPSAHTRVASGSTDLDQVFESAATVGVGIVIDPMTDPARWTTLDGIKGVAEDLAIAAQKAAGYGITIGYHNHAFEWQSDIDGTPGLEVLASLLEPSIVLEVDTYWAAVGGQDVPAALGRLGDRVQLLHLKDGPINPNNIEQLPLGQGAMPVARIVAAATALRIPVLEFDDYAGDVFDGIDQGFTYAQGLSR</sequence>
<dbReference type="InterPro" id="IPR050312">
    <property type="entry name" value="IolE/XylAMocC-like"/>
</dbReference>
<dbReference type="InterPro" id="IPR036237">
    <property type="entry name" value="Xyl_isomerase-like_sf"/>
</dbReference>
<dbReference type="RefSeq" id="WP_090475675.1">
    <property type="nucleotide sequence ID" value="NZ_LT629710.1"/>
</dbReference>
<dbReference type="STRING" id="1090615.SAMN04515671_1817"/>
<evidence type="ECO:0000313" key="2">
    <source>
        <dbReference type="EMBL" id="SDO72042.1"/>
    </source>
</evidence>
<accession>A0A1H0LV21</accession>
<dbReference type="GO" id="GO:0016853">
    <property type="term" value="F:isomerase activity"/>
    <property type="evidence" value="ECO:0007669"/>
    <property type="project" value="UniProtKB-KW"/>
</dbReference>
<organism evidence="2 3">
    <name type="scientific">Nakamurella panacisegetis</name>
    <dbReference type="NCBI Taxonomy" id="1090615"/>
    <lineage>
        <taxon>Bacteria</taxon>
        <taxon>Bacillati</taxon>
        <taxon>Actinomycetota</taxon>
        <taxon>Actinomycetes</taxon>
        <taxon>Nakamurellales</taxon>
        <taxon>Nakamurellaceae</taxon>
        <taxon>Nakamurella</taxon>
    </lineage>
</organism>
<dbReference type="AlphaFoldDB" id="A0A1H0LV21"/>
<keyword evidence="3" id="KW-1185">Reference proteome</keyword>
<dbReference type="EMBL" id="LT629710">
    <property type="protein sequence ID" value="SDO72042.1"/>
    <property type="molecule type" value="Genomic_DNA"/>
</dbReference>
<gene>
    <name evidence="2" type="ORF">SAMN04515671_1817</name>
</gene>
<dbReference type="Gene3D" id="3.20.20.150">
    <property type="entry name" value="Divalent-metal-dependent TIM barrel enzymes"/>
    <property type="match status" value="1"/>
</dbReference>
<feature type="domain" description="Xylose isomerase-like TIM barrel" evidence="1">
    <location>
        <begin position="27"/>
        <end position="216"/>
    </location>
</feature>
<name>A0A1H0LV21_9ACTN</name>
<dbReference type="Pfam" id="PF01261">
    <property type="entry name" value="AP_endonuc_2"/>
    <property type="match status" value="1"/>
</dbReference>
<dbReference type="SUPFAM" id="SSF51658">
    <property type="entry name" value="Xylose isomerase-like"/>
    <property type="match status" value="1"/>
</dbReference>
<reference evidence="2 3" key="1">
    <citation type="submission" date="2016-10" db="EMBL/GenBank/DDBJ databases">
        <authorList>
            <person name="de Groot N.N."/>
        </authorList>
    </citation>
    <scope>NUCLEOTIDE SEQUENCE [LARGE SCALE GENOMIC DNA]</scope>
    <source>
        <strain evidence="3">P4-7,KCTC 19426,CECT 7604</strain>
    </source>
</reference>